<evidence type="ECO:0000313" key="3">
    <source>
        <dbReference type="Proteomes" id="UP000183605"/>
    </source>
</evidence>
<protein>
    <recommendedName>
        <fullName evidence="4">Leucyl aminopeptidase</fullName>
    </recommendedName>
</protein>
<proteinExistence type="predicted"/>
<dbReference type="GO" id="GO:0046872">
    <property type="term" value="F:metal ion binding"/>
    <property type="evidence" value="ECO:0007669"/>
    <property type="project" value="UniProtKB-KW"/>
</dbReference>
<dbReference type="PANTHER" id="PTHR34448">
    <property type="entry name" value="AMINOPEPTIDASE"/>
    <property type="match status" value="1"/>
</dbReference>
<accession>A0A1J5AYL8</accession>
<dbReference type="EMBL" id="MNXQ01000031">
    <property type="protein sequence ID" value="OIP03612.1"/>
    <property type="molecule type" value="Genomic_DNA"/>
</dbReference>
<gene>
    <name evidence="2" type="ORF">AUK18_01660</name>
</gene>
<keyword evidence="1" id="KW-0479">Metal-binding</keyword>
<dbReference type="InterPro" id="IPR058739">
    <property type="entry name" value="NicX"/>
</dbReference>
<name>A0A1J5AYL8_9BACT</name>
<evidence type="ECO:0008006" key="4">
    <source>
        <dbReference type="Google" id="ProtNLM"/>
    </source>
</evidence>
<dbReference type="Proteomes" id="UP000183605">
    <property type="component" value="Unassembled WGS sequence"/>
</dbReference>
<evidence type="ECO:0000256" key="1">
    <source>
        <dbReference type="ARBA" id="ARBA00022723"/>
    </source>
</evidence>
<comment type="caution">
    <text evidence="2">The sequence shown here is derived from an EMBL/GenBank/DDBJ whole genome shotgun (WGS) entry which is preliminary data.</text>
</comment>
<reference evidence="2 3" key="1">
    <citation type="journal article" date="2016" name="Environ. Microbiol.">
        <title>Genomic resolution of a cold subsurface aquifer community provides metabolic insights for novel microbes adapted to high CO concentrations.</title>
        <authorList>
            <person name="Probst A.J."/>
            <person name="Castelle C.J."/>
            <person name="Singh A."/>
            <person name="Brown C.T."/>
            <person name="Anantharaman K."/>
            <person name="Sharon I."/>
            <person name="Hug L.A."/>
            <person name="Burstein D."/>
            <person name="Emerson J.B."/>
            <person name="Thomas B.C."/>
            <person name="Banfield J.F."/>
        </authorList>
    </citation>
    <scope>NUCLEOTIDE SEQUENCE [LARGE SCALE GENOMIC DNA]</scope>
    <source>
        <strain evidence="2">CG2_30_44_31</strain>
    </source>
</reference>
<organism evidence="2 3">
    <name type="scientific">Candidatus Beckwithbacteria bacterium CG2_30_44_31</name>
    <dbReference type="NCBI Taxonomy" id="1805035"/>
    <lineage>
        <taxon>Bacteria</taxon>
        <taxon>Candidatus Beckwithiibacteriota</taxon>
    </lineage>
</organism>
<evidence type="ECO:0000313" key="2">
    <source>
        <dbReference type="EMBL" id="OIP03612.1"/>
    </source>
</evidence>
<dbReference type="SUPFAM" id="SSF144052">
    <property type="entry name" value="Thermophilic metalloprotease-like"/>
    <property type="match status" value="1"/>
</dbReference>
<dbReference type="Pfam" id="PF26233">
    <property type="entry name" value="NicX"/>
    <property type="match status" value="1"/>
</dbReference>
<dbReference type="InterPro" id="IPR052170">
    <property type="entry name" value="M29_Exopeptidase"/>
</dbReference>
<dbReference type="AlphaFoldDB" id="A0A1J5AYL8"/>
<dbReference type="PANTHER" id="PTHR34448:SF1">
    <property type="entry name" value="BLL6088 PROTEIN"/>
    <property type="match status" value="1"/>
</dbReference>
<sequence length="264" mass="27640">MLKAARNVMKQCLAVKPGESILIVTDPTRRLLAGIFETAAKEITAKVDVAVVSGMTGNAQEPPQSVADKMLKADVALLITTYSLSHTQARKQACTAGCRIASMPGITLDMIQRTLLADYSQIATLSDKLARILTDGQTAKLTSPAGTNLQLALGNRLGESDNGLYTQAGSFGNLPAGEACIGPLEGQTRGILVIDGAIADITLAKLSPNVLEAEKVFGTCHVALGSNISYGGKVDVPFHSDGIVLQPTLQIDGKIIIKAGKFLL</sequence>